<dbReference type="SMART" id="SM00858">
    <property type="entry name" value="SAF"/>
    <property type="match status" value="1"/>
</dbReference>
<feature type="chain" id="PRO_5018808118" description="Flagella basal body P-ring formation protein FlgA" evidence="7">
    <location>
        <begin position="32"/>
        <end position="246"/>
    </location>
</feature>
<dbReference type="KEGG" id="htr:EPV75_07925"/>
<name>A0A410H3X2_9GAMM</name>
<reference evidence="9 10" key="1">
    <citation type="journal article" date="2018" name="Environ. Microbiol.">
        <title>Genomes of ubiquitous marine and hypersaline Hydrogenovibrio, Thiomicrorhabdus and Thiomicrospira spp. encode a diversity of mechanisms to sustain chemolithoautotrophy in heterogeneous environments.</title>
        <authorList>
            <person name="Scott K.M."/>
            <person name="Williams J."/>
            <person name="Porter C.M.B."/>
            <person name="Russel S."/>
            <person name="Harmer T.L."/>
            <person name="Paul J.H."/>
            <person name="Antonen K.M."/>
            <person name="Bridges M.K."/>
            <person name="Camper G.J."/>
            <person name="Campla C.K."/>
            <person name="Casella L.G."/>
            <person name="Chase E."/>
            <person name="Conrad J.W."/>
            <person name="Cruz M.C."/>
            <person name="Dunlap D.S."/>
            <person name="Duran L."/>
            <person name="Fahsbender E.M."/>
            <person name="Goldsmith D.B."/>
            <person name="Keeley R.F."/>
            <person name="Kondoff M.R."/>
            <person name="Kussy B.I."/>
            <person name="Lane M.K."/>
            <person name="Lawler S."/>
            <person name="Leigh B.A."/>
            <person name="Lewis C."/>
            <person name="Lostal L.M."/>
            <person name="Marking D."/>
            <person name="Mancera P.A."/>
            <person name="McClenthan E.C."/>
            <person name="McIntyre E.A."/>
            <person name="Mine J.A."/>
            <person name="Modi S."/>
            <person name="Moore B.D."/>
            <person name="Morgan W.A."/>
            <person name="Nelson K.M."/>
            <person name="Nguyen K.N."/>
            <person name="Ogburn N."/>
            <person name="Parrino D.G."/>
            <person name="Pedapudi A.D."/>
            <person name="Pelham R.P."/>
            <person name="Preece A.M."/>
            <person name="Rampersad E.A."/>
            <person name="Richardson J.C."/>
            <person name="Rodgers C.M."/>
            <person name="Schaffer B.L."/>
            <person name="Sheridan N.E."/>
            <person name="Solone M.R."/>
            <person name="Staley Z.R."/>
            <person name="Tabuchi M."/>
            <person name="Waide R.J."/>
            <person name="Wanjugi P.W."/>
            <person name="Young S."/>
            <person name="Clum A."/>
            <person name="Daum C."/>
            <person name="Huntemann M."/>
            <person name="Ivanova N."/>
            <person name="Kyrpides N."/>
            <person name="Mikhailova N."/>
            <person name="Palaniappan K."/>
            <person name="Pillay M."/>
            <person name="Reddy T.B.K."/>
            <person name="Shapiro N."/>
            <person name="Stamatis D."/>
            <person name="Varghese N."/>
            <person name="Woyke T."/>
            <person name="Boden R."/>
            <person name="Freyermuth S.K."/>
            <person name="Kerfeld C.A."/>
        </authorList>
    </citation>
    <scope>NUCLEOTIDE SEQUENCE [LARGE SCALE GENOMIC DNA]</scope>
    <source>
        <strain evidence="9 10">JR-2</strain>
    </source>
</reference>
<accession>A0A410H3X2</accession>
<dbReference type="GO" id="GO:0042597">
    <property type="term" value="C:periplasmic space"/>
    <property type="evidence" value="ECO:0007669"/>
    <property type="project" value="UniProtKB-SubCell"/>
</dbReference>
<comment type="function">
    <text evidence="6 7">Involved in the assembly process of the P-ring formation. It may associate with FlgF on the rod constituting a structure essential for the P-ring assembly or may act as a modulator protein for the P-ring assembly.</text>
</comment>
<evidence type="ECO:0000256" key="4">
    <source>
        <dbReference type="ARBA" id="ARBA00022729"/>
    </source>
</evidence>
<dbReference type="Proteomes" id="UP000285478">
    <property type="component" value="Chromosome"/>
</dbReference>
<dbReference type="Pfam" id="PF13144">
    <property type="entry name" value="ChapFlgA"/>
    <property type="match status" value="1"/>
</dbReference>
<feature type="domain" description="SAF" evidence="8">
    <location>
        <begin position="122"/>
        <end position="184"/>
    </location>
</feature>
<protein>
    <recommendedName>
        <fullName evidence="3 7">Flagella basal body P-ring formation protein FlgA</fullName>
    </recommendedName>
</protein>
<comment type="similarity">
    <text evidence="2 7">Belongs to the FlgA family.</text>
</comment>
<organism evidence="9 10">
    <name type="scientific">Hydrogenovibrio thermophilus</name>
    <dbReference type="NCBI Taxonomy" id="265883"/>
    <lineage>
        <taxon>Bacteria</taxon>
        <taxon>Pseudomonadati</taxon>
        <taxon>Pseudomonadota</taxon>
        <taxon>Gammaproteobacteria</taxon>
        <taxon>Thiotrichales</taxon>
        <taxon>Piscirickettsiaceae</taxon>
        <taxon>Hydrogenovibrio</taxon>
    </lineage>
</organism>
<dbReference type="InterPro" id="IPR039246">
    <property type="entry name" value="Flagellar_FlgA"/>
</dbReference>
<keyword evidence="5 7" id="KW-0574">Periplasm</keyword>
<dbReference type="InterPro" id="IPR041231">
    <property type="entry name" value="FlgA_N"/>
</dbReference>
<dbReference type="InterPro" id="IPR013974">
    <property type="entry name" value="SAF"/>
</dbReference>
<keyword evidence="10" id="KW-1185">Reference proteome</keyword>
<dbReference type="Pfam" id="PF17656">
    <property type="entry name" value="ChapFlgA_N"/>
    <property type="match status" value="1"/>
</dbReference>
<evidence type="ECO:0000256" key="1">
    <source>
        <dbReference type="ARBA" id="ARBA00004418"/>
    </source>
</evidence>
<dbReference type="GO" id="GO:0044780">
    <property type="term" value="P:bacterial-type flagellum assembly"/>
    <property type="evidence" value="ECO:0007669"/>
    <property type="project" value="InterPro"/>
</dbReference>
<dbReference type="Gene3D" id="3.90.1210.10">
    <property type="entry name" value="Antifreeze-like/N-acetylneuraminic acid synthase C-terminal domain"/>
    <property type="match status" value="1"/>
</dbReference>
<evidence type="ECO:0000256" key="6">
    <source>
        <dbReference type="ARBA" id="ARBA00025643"/>
    </source>
</evidence>
<keyword evidence="4 7" id="KW-0732">Signal</keyword>
<dbReference type="EMBL" id="CP035033">
    <property type="protein sequence ID" value="QAB15601.1"/>
    <property type="molecule type" value="Genomic_DNA"/>
</dbReference>
<dbReference type="NCBIfam" id="TIGR03170">
    <property type="entry name" value="flgA_cterm"/>
    <property type="match status" value="1"/>
</dbReference>
<dbReference type="CDD" id="cd11614">
    <property type="entry name" value="SAF_CpaB_FlgA_like"/>
    <property type="match status" value="1"/>
</dbReference>
<dbReference type="PANTHER" id="PTHR36307:SF1">
    <property type="entry name" value="FLAGELLA BASAL BODY P-RING FORMATION PROTEIN FLGA"/>
    <property type="match status" value="1"/>
</dbReference>
<sequence>MHSLIKWTIKHLPLFGLALIASLFFTSLTQASQNGSKAEHQSMQALYDMVLNHLKQKTDQKVHNATFDIMEFSDRLRLSRCQEPLELEDKAPGKIYGRMTFKLQCPNPEWKIFVTATVEGDLPVVISTKGILKQAVIQPGDVKRVFMPYQKVRRGALIDAERAVGMRAKRAIPPNTILTVRQLQPPYLVFEDNNVTIITRVGHIKVKSIGVALKNGVKNQQIPVRNLSSKKVVKGIVIAPNTVEVP</sequence>
<dbReference type="PANTHER" id="PTHR36307">
    <property type="entry name" value="FLAGELLA BASAL BODY P-RING FORMATION PROTEIN FLGA"/>
    <property type="match status" value="1"/>
</dbReference>
<evidence type="ECO:0000259" key="8">
    <source>
        <dbReference type="SMART" id="SM00858"/>
    </source>
</evidence>
<dbReference type="AlphaFoldDB" id="A0A410H3X2"/>
<proteinExistence type="inferred from homology"/>
<keyword evidence="9" id="KW-0282">Flagellum</keyword>
<dbReference type="InterPro" id="IPR017585">
    <property type="entry name" value="SAF_FlgA"/>
</dbReference>
<evidence type="ECO:0000256" key="5">
    <source>
        <dbReference type="ARBA" id="ARBA00022764"/>
    </source>
</evidence>
<evidence type="ECO:0000256" key="2">
    <source>
        <dbReference type="ARBA" id="ARBA00010474"/>
    </source>
</evidence>
<dbReference type="Gene3D" id="2.30.30.760">
    <property type="match status" value="1"/>
</dbReference>
<evidence type="ECO:0000256" key="3">
    <source>
        <dbReference type="ARBA" id="ARBA00014754"/>
    </source>
</evidence>
<keyword evidence="9" id="KW-0966">Cell projection</keyword>
<evidence type="ECO:0000256" key="7">
    <source>
        <dbReference type="RuleBase" id="RU362063"/>
    </source>
</evidence>
<evidence type="ECO:0000313" key="10">
    <source>
        <dbReference type="Proteomes" id="UP000285478"/>
    </source>
</evidence>
<evidence type="ECO:0000313" key="9">
    <source>
        <dbReference type="EMBL" id="QAB15601.1"/>
    </source>
</evidence>
<feature type="signal peptide" evidence="7">
    <location>
        <begin position="1"/>
        <end position="31"/>
    </location>
</feature>
<keyword evidence="9" id="KW-0969">Cilium</keyword>
<keyword evidence="7" id="KW-1005">Bacterial flagellum biogenesis</keyword>
<gene>
    <name evidence="9" type="primary">flgA</name>
    <name evidence="9" type="ORF">EPV75_07925</name>
</gene>
<comment type="subcellular location">
    <subcellularLocation>
        <location evidence="1 7">Periplasm</location>
    </subcellularLocation>
</comment>